<dbReference type="InterPro" id="IPR036390">
    <property type="entry name" value="WH_DNA-bd_sf"/>
</dbReference>
<evidence type="ECO:0000313" key="3">
    <source>
        <dbReference type="EMBL" id="MBE6091602.1"/>
    </source>
</evidence>
<dbReference type="AlphaFoldDB" id="A0A927WPI0"/>
<reference evidence="3" key="1">
    <citation type="submission" date="2019-04" db="EMBL/GenBank/DDBJ databases">
        <title>Evolution of Biomass-Degrading Anaerobic Consortia Revealed by Metagenomics.</title>
        <authorList>
            <person name="Peng X."/>
        </authorList>
    </citation>
    <scope>NUCLEOTIDE SEQUENCE</scope>
    <source>
        <strain evidence="3">SIG240</strain>
    </source>
</reference>
<feature type="domain" description="Transcription regulator PadR N-terminal" evidence="1">
    <location>
        <begin position="11"/>
        <end position="84"/>
    </location>
</feature>
<sequence>MAQKNVLKYIILGLLAHRELAGYDIKKLFEEELGDFWYSNHSQIYPELRHMEDDGLISSRTELVGKKLEKKFYQITKSGQQLLSAWMHEPLSQPVPTRDDFTMKLYLLDSAKDPLALQLFQEEIARHEEKYQYLKERWQLLFADEDARQQHFGHRCILQQAILREKQRLDWLRQELKKLTAQQ</sequence>
<evidence type="ECO:0000259" key="2">
    <source>
        <dbReference type="Pfam" id="PF10400"/>
    </source>
</evidence>
<proteinExistence type="predicted"/>
<dbReference type="Gene3D" id="1.10.10.10">
    <property type="entry name" value="Winged helix-like DNA-binding domain superfamily/Winged helix DNA-binding domain"/>
    <property type="match status" value="1"/>
</dbReference>
<evidence type="ECO:0000313" key="4">
    <source>
        <dbReference type="Proteomes" id="UP000761380"/>
    </source>
</evidence>
<accession>A0A927WPI0</accession>
<dbReference type="Pfam" id="PF03551">
    <property type="entry name" value="PadR"/>
    <property type="match status" value="1"/>
</dbReference>
<dbReference type="Pfam" id="PF10400">
    <property type="entry name" value="Vir_act_alpha_C"/>
    <property type="match status" value="1"/>
</dbReference>
<organism evidence="3 4">
    <name type="scientific">Selenomonas ruminantium</name>
    <dbReference type="NCBI Taxonomy" id="971"/>
    <lineage>
        <taxon>Bacteria</taxon>
        <taxon>Bacillati</taxon>
        <taxon>Bacillota</taxon>
        <taxon>Negativicutes</taxon>
        <taxon>Selenomonadales</taxon>
        <taxon>Selenomonadaceae</taxon>
        <taxon>Selenomonas</taxon>
    </lineage>
</organism>
<dbReference type="EMBL" id="SVBY01000002">
    <property type="protein sequence ID" value="MBE6091602.1"/>
    <property type="molecule type" value="Genomic_DNA"/>
</dbReference>
<gene>
    <name evidence="3" type="ORF">E7201_00255</name>
</gene>
<dbReference type="InterPro" id="IPR036388">
    <property type="entry name" value="WH-like_DNA-bd_sf"/>
</dbReference>
<dbReference type="PANTHER" id="PTHR43252:SF6">
    <property type="entry name" value="NEGATIVE TRANSCRIPTION REGULATOR PADR"/>
    <property type="match status" value="1"/>
</dbReference>
<dbReference type="Proteomes" id="UP000761380">
    <property type="component" value="Unassembled WGS sequence"/>
</dbReference>
<feature type="domain" description="Transcription regulator PadR C-terminal" evidence="2">
    <location>
        <begin position="97"/>
        <end position="179"/>
    </location>
</feature>
<evidence type="ECO:0000259" key="1">
    <source>
        <dbReference type="Pfam" id="PF03551"/>
    </source>
</evidence>
<name>A0A927WPI0_SELRU</name>
<dbReference type="InterPro" id="IPR005149">
    <property type="entry name" value="Tscrpt_reg_PadR_N"/>
</dbReference>
<dbReference type="Gene3D" id="6.10.140.190">
    <property type="match status" value="1"/>
</dbReference>
<dbReference type="PANTHER" id="PTHR43252">
    <property type="entry name" value="TRANSCRIPTIONAL REGULATOR YQJI"/>
    <property type="match status" value="1"/>
</dbReference>
<dbReference type="InterPro" id="IPR018309">
    <property type="entry name" value="Tscrpt_reg_PadR_C"/>
</dbReference>
<comment type="caution">
    <text evidence="3">The sequence shown here is derived from an EMBL/GenBank/DDBJ whole genome shotgun (WGS) entry which is preliminary data.</text>
</comment>
<dbReference type="SUPFAM" id="SSF46785">
    <property type="entry name" value="Winged helix' DNA-binding domain"/>
    <property type="match status" value="1"/>
</dbReference>
<protein>
    <submittedName>
        <fullName evidence="3">PadR family transcriptional regulator</fullName>
    </submittedName>
</protein>